<evidence type="ECO:0000313" key="2">
    <source>
        <dbReference type="Proteomes" id="UP000241885"/>
    </source>
</evidence>
<proteinExistence type="predicted"/>
<dbReference type="KEGG" id="tak:Tharo_1168"/>
<reference evidence="1 2" key="1">
    <citation type="submission" date="2018-03" db="EMBL/GenBank/DDBJ databases">
        <title>Complete genome sequence of Thauera aromatica, a model organism for studying aromatic compound degradation under denitrifying conditions.</title>
        <authorList>
            <person name="Lo H.-Y."/>
            <person name="Goris T."/>
            <person name="Boll M."/>
            <person name="Mueller J.A."/>
        </authorList>
    </citation>
    <scope>NUCLEOTIDE SEQUENCE [LARGE SCALE GENOMIC DNA]</scope>
    <source>
        <strain evidence="1 2">K172</strain>
    </source>
</reference>
<keyword evidence="2" id="KW-1185">Reference proteome</keyword>
<evidence type="ECO:0000313" key="1">
    <source>
        <dbReference type="EMBL" id="AVR88099.1"/>
    </source>
</evidence>
<protein>
    <submittedName>
        <fullName evidence="1">Uncharacterized protein</fullName>
    </submittedName>
</protein>
<gene>
    <name evidence="1" type="ORF">Tharo_1168</name>
</gene>
<accession>A0A2R4BL93</accession>
<dbReference type="EMBL" id="CP028339">
    <property type="protein sequence ID" value="AVR88099.1"/>
    <property type="molecule type" value="Genomic_DNA"/>
</dbReference>
<name>A0A2R4BL93_THAAR</name>
<dbReference type="Proteomes" id="UP000241885">
    <property type="component" value="Chromosome"/>
</dbReference>
<organism evidence="1 2">
    <name type="scientific">Thauera aromatica K172</name>
    <dbReference type="NCBI Taxonomy" id="44139"/>
    <lineage>
        <taxon>Bacteria</taxon>
        <taxon>Pseudomonadati</taxon>
        <taxon>Pseudomonadota</taxon>
        <taxon>Betaproteobacteria</taxon>
        <taxon>Rhodocyclales</taxon>
        <taxon>Zoogloeaceae</taxon>
        <taxon>Thauera</taxon>
    </lineage>
</organism>
<sequence length="58" mass="6470">MAGGFWLVHADRRHFAAPREAARLAFVSAIDFRGFRPGAGGMADIAMWQVLVRADRIR</sequence>
<dbReference type="AlphaFoldDB" id="A0A2R4BL93"/>